<name>A0AAU0US73_9FIRM</name>
<protein>
    <recommendedName>
        <fullName evidence="4">MFS transporter</fullName>
    </recommendedName>
</protein>
<keyword evidence="1" id="KW-0472">Membrane</keyword>
<organism evidence="2 3">
    <name type="scientific">Metallumcola ferriviriculae</name>
    <dbReference type="NCBI Taxonomy" id="3039180"/>
    <lineage>
        <taxon>Bacteria</taxon>
        <taxon>Bacillati</taxon>
        <taxon>Bacillota</taxon>
        <taxon>Clostridia</taxon>
        <taxon>Neomoorellales</taxon>
        <taxon>Desulfitibacteraceae</taxon>
        <taxon>Metallumcola</taxon>
    </lineage>
</organism>
<dbReference type="KEGG" id="dbc:MFMK1_002924"/>
<dbReference type="Proteomes" id="UP001329915">
    <property type="component" value="Chromosome"/>
</dbReference>
<sequence length="70" mass="7713">MLAALYKRAYSFWVFSFNIMLVFVAAASDKNLLSLIMAASMGLFFQTIMLTSLGDTIVIKADKIMQGIGI</sequence>
<feature type="transmembrane region" description="Helical" evidence="1">
    <location>
        <begin position="32"/>
        <end position="53"/>
    </location>
</feature>
<keyword evidence="1" id="KW-0812">Transmembrane</keyword>
<evidence type="ECO:0000313" key="2">
    <source>
        <dbReference type="EMBL" id="WRO23077.1"/>
    </source>
</evidence>
<dbReference type="AlphaFoldDB" id="A0AAU0US73"/>
<gene>
    <name evidence="2" type="ORF">MFMK1_002924</name>
</gene>
<dbReference type="RefSeq" id="WP_366922464.1">
    <property type="nucleotide sequence ID" value="NZ_CP121694.1"/>
</dbReference>
<reference evidence="2 3" key="1">
    <citation type="submission" date="2023-04" db="EMBL/GenBank/DDBJ databases">
        <authorList>
            <person name="Hsu D."/>
        </authorList>
    </citation>
    <scope>NUCLEOTIDE SEQUENCE [LARGE SCALE GENOMIC DNA]</scope>
    <source>
        <strain evidence="2 3">MK1</strain>
    </source>
</reference>
<proteinExistence type="predicted"/>
<feature type="transmembrane region" description="Helical" evidence="1">
    <location>
        <begin position="9"/>
        <end position="26"/>
    </location>
</feature>
<evidence type="ECO:0000256" key="1">
    <source>
        <dbReference type="SAM" id="Phobius"/>
    </source>
</evidence>
<dbReference type="EMBL" id="CP121694">
    <property type="protein sequence ID" value="WRO23077.1"/>
    <property type="molecule type" value="Genomic_DNA"/>
</dbReference>
<keyword evidence="3" id="KW-1185">Reference proteome</keyword>
<evidence type="ECO:0008006" key="4">
    <source>
        <dbReference type="Google" id="ProtNLM"/>
    </source>
</evidence>
<evidence type="ECO:0000313" key="3">
    <source>
        <dbReference type="Proteomes" id="UP001329915"/>
    </source>
</evidence>
<accession>A0AAU0US73</accession>
<keyword evidence="1" id="KW-1133">Transmembrane helix</keyword>